<evidence type="ECO:0000313" key="4">
    <source>
        <dbReference type="Proteomes" id="UP000011666"/>
    </source>
</evidence>
<dbReference type="OrthoDB" id="3215846at2"/>
<gene>
    <name evidence="3" type="ORF">GS4_15_00490</name>
</gene>
<proteinExistence type="predicted"/>
<dbReference type="EMBL" id="BANX01000015">
    <property type="protein sequence ID" value="GAC68398.1"/>
    <property type="molecule type" value="Genomic_DNA"/>
</dbReference>
<evidence type="ECO:0008006" key="5">
    <source>
        <dbReference type="Google" id="ProtNLM"/>
    </source>
</evidence>
<sequence length="308" mass="31811">MSRFARSQAPGEPERSTIPPGRGRSPIGRRIVVVAVLAVVVAVLAAVLTDTVGAIVGEQRFAHALLASPRVTFEPEVTLSGSPYLRAAASGRFDGAVITARAVSVPGCADRGGCRAELGATLGPLDVPDGWHIRPSDTLRAQSVDAYTRLDTIALGRMLGILDLTVNTPAPTDRAGGGGPGDGLLSRTSGVLLTGTVALPPAAGRDPADPPSASAYVGRKARVSVSVDLSVRDGRLHLQATDFYDGPEEHSPTTVPDTERAAVLAAFSGTLPPLPLPWSLTATEAHSEGSDILLATSVGARDIRPDQF</sequence>
<dbReference type="STRING" id="1223545.GS4_15_00490"/>
<keyword evidence="2" id="KW-0472">Membrane</keyword>
<feature type="region of interest" description="Disordered" evidence="1">
    <location>
        <begin position="1"/>
        <end position="23"/>
    </location>
</feature>
<evidence type="ECO:0000256" key="2">
    <source>
        <dbReference type="SAM" id="Phobius"/>
    </source>
</evidence>
<dbReference type="eggNOG" id="ENOG5030HSU">
    <property type="taxonomic scope" value="Bacteria"/>
</dbReference>
<comment type="caution">
    <text evidence="3">The sequence shown here is derived from an EMBL/GenBank/DDBJ whole genome shotgun (WGS) entry which is preliminary data.</text>
</comment>
<protein>
    <recommendedName>
        <fullName evidence="5">DUF2993 domain-containing protein</fullName>
    </recommendedName>
</protein>
<reference evidence="3 4" key="1">
    <citation type="submission" date="2013-01" db="EMBL/GenBank/DDBJ databases">
        <title>Whole genome shotgun sequence of Gordonia soli NBRC 108243.</title>
        <authorList>
            <person name="Isaki-Nakamura S."/>
            <person name="Hosoyama A."/>
            <person name="Tsuchikane K."/>
            <person name="Ando Y."/>
            <person name="Baba S."/>
            <person name="Ohji S."/>
            <person name="Hamada M."/>
            <person name="Tamura T."/>
            <person name="Yamazoe A."/>
            <person name="Yamazaki S."/>
            <person name="Fujita N."/>
        </authorList>
    </citation>
    <scope>NUCLEOTIDE SEQUENCE [LARGE SCALE GENOMIC DNA]</scope>
    <source>
        <strain evidence="3 4">NBRC 108243</strain>
    </source>
</reference>
<feature type="transmembrane region" description="Helical" evidence="2">
    <location>
        <begin position="31"/>
        <end position="49"/>
    </location>
</feature>
<accession>M0QIN8</accession>
<dbReference type="Proteomes" id="UP000011666">
    <property type="component" value="Unassembled WGS sequence"/>
</dbReference>
<dbReference type="InterPro" id="IPR021373">
    <property type="entry name" value="DUF2993"/>
</dbReference>
<dbReference type="AlphaFoldDB" id="M0QIN8"/>
<evidence type="ECO:0000313" key="3">
    <source>
        <dbReference type="EMBL" id="GAC68398.1"/>
    </source>
</evidence>
<name>M0QIN8_9ACTN</name>
<dbReference type="RefSeq" id="WP_007620526.1">
    <property type="nucleotide sequence ID" value="NZ_BANX01000015.1"/>
</dbReference>
<evidence type="ECO:0000256" key="1">
    <source>
        <dbReference type="SAM" id="MobiDB-lite"/>
    </source>
</evidence>
<keyword evidence="2" id="KW-1133">Transmembrane helix</keyword>
<organism evidence="3 4">
    <name type="scientific">Gordonia soli NBRC 108243</name>
    <dbReference type="NCBI Taxonomy" id="1223545"/>
    <lineage>
        <taxon>Bacteria</taxon>
        <taxon>Bacillati</taxon>
        <taxon>Actinomycetota</taxon>
        <taxon>Actinomycetes</taxon>
        <taxon>Mycobacteriales</taxon>
        <taxon>Gordoniaceae</taxon>
        <taxon>Gordonia</taxon>
    </lineage>
</organism>
<keyword evidence="4" id="KW-1185">Reference proteome</keyword>
<keyword evidence="2" id="KW-0812">Transmembrane</keyword>
<dbReference type="Pfam" id="PF11209">
    <property type="entry name" value="LmeA"/>
    <property type="match status" value="1"/>
</dbReference>